<dbReference type="AlphaFoldDB" id="A0A1G7T7X5"/>
<dbReference type="EMBL" id="FNAN01000017">
    <property type="protein sequence ID" value="SDG31368.1"/>
    <property type="molecule type" value="Genomic_DNA"/>
</dbReference>
<accession>A0A1G7T7X5</accession>
<evidence type="ECO:0000313" key="2">
    <source>
        <dbReference type="Proteomes" id="UP000198748"/>
    </source>
</evidence>
<sequence>MGHEYALDWLDQMVNELDPWRTEPESLDDEQSIAIVEKATQEEKRLILLFKQFVFQEQKHRQIKNTVNQYLCAAVSLMKTASNNLNQIPARADNFRLALESVLSCLGGVSAFIIKRYKNLVDRDLSLDMLSIDTSAHDFRKLGNLGVMRDNPELSELVIGAFSDIFLNRRGGEITIGKVDYWVSVSNAVSFFDVSPATTELFDRLEVIMIERNFNSPLFVKYLTSKFSHMVDIPGDSSLAMQNLALLQKTFNQIPVMKDMIFSNHFDDLSLTINTWFIEEIDFRSKVTRPAVAELDDRSFKKARKYERKTSDKVICNLTVDQLSLFFKAADLSNIISARSLSAIFQSVAPYLSTPHRADISHSSLRVKSYSVEERDKSLLIDIMTRLTEQIKEL</sequence>
<keyword evidence="2" id="KW-1185">Reference proteome</keyword>
<dbReference type="RefSeq" id="WP_090155934.1">
    <property type="nucleotide sequence ID" value="NZ_FNAN01000017.1"/>
</dbReference>
<name>A0A1G7T7X5_9BACT</name>
<dbReference type="Proteomes" id="UP000198748">
    <property type="component" value="Unassembled WGS sequence"/>
</dbReference>
<gene>
    <name evidence="1" type="ORF">SAMN04487996_117124</name>
</gene>
<dbReference type="OrthoDB" id="636834at2"/>
<organism evidence="1 2">
    <name type="scientific">Dyadobacter soli</name>
    <dbReference type="NCBI Taxonomy" id="659014"/>
    <lineage>
        <taxon>Bacteria</taxon>
        <taxon>Pseudomonadati</taxon>
        <taxon>Bacteroidota</taxon>
        <taxon>Cytophagia</taxon>
        <taxon>Cytophagales</taxon>
        <taxon>Spirosomataceae</taxon>
        <taxon>Dyadobacter</taxon>
    </lineage>
</organism>
<evidence type="ECO:0000313" key="1">
    <source>
        <dbReference type="EMBL" id="SDG31368.1"/>
    </source>
</evidence>
<reference evidence="2" key="1">
    <citation type="submission" date="2016-10" db="EMBL/GenBank/DDBJ databases">
        <authorList>
            <person name="Varghese N."/>
            <person name="Submissions S."/>
        </authorList>
    </citation>
    <scope>NUCLEOTIDE SEQUENCE [LARGE SCALE GENOMIC DNA]</scope>
    <source>
        <strain evidence="2">DSM 25329</strain>
    </source>
</reference>
<dbReference type="STRING" id="659014.SAMN04487996_117124"/>
<protein>
    <submittedName>
        <fullName evidence="1">Uncharacterized protein</fullName>
    </submittedName>
</protein>
<proteinExistence type="predicted"/>